<dbReference type="Proteomes" id="UP001329313">
    <property type="component" value="Chromosome"/>
</dbReference>
<feature type="transmembrane region" description="Helical" evidence="7">
    <location>
        <begin position="291"/>
        <end position="312"/>
    </location>
</feature>
<feature type="transmembrane region" description="Helical" evidence="7">
    <location>
        <begin position="353"/>
        <end position="372"/>
    </location>
</feature>
<evidence type="ECO:0000256" key="7">
    <source>
        <dbReference type="SAM" id="Phobius"/>
    </source>
</evidence>
<feature type="transmembrane region" description="Helical" evidence="7">
    <location>
        <begin position="6"/>
        <end position="26"/>
    </location>
</feature>
<organism evidence="9 10">
    <name type="scientific">Microbacterium limosum</name>
    <dbReference type="NCBI Taxonomy" id="3079935"/>
    <lineage>
        <taxon>Bacteria</taxon>
        <taxon>Bacillati</taxon>
        <taxon>Actinomycetota</taxon>
        <taxon>Actinomycetes</taxon>
        <taxon>Micrococcales</taxon>
        <taxon>Microbacteriaceae</taxon>
        <taxon>Microbacterium</taxon>
    </lineage>
</organism>
<keyword evidence="5 7" id="KW-1133">Transmembrane helix</keyword>
<reference evidence="9 10" key="1">
    <citation type="submission" date="2023-10" db="EMBL/GenBank/DDBJ databases">
        <title>Y20.</title>
        <authorList>
            <person name="Zhang G."/>
            <person name="Ding Y."/>
        </authorList>
    </citation>
    <scope>NUCLEOTIDE SEQUENCE [LARGE SCALE GENOMIC DNA]</scope>
    <source>
        <strain evidence="9 10">Y20</strain>
    </source>
</reference>
<comment type="similarity">
    <text evidence="2">Belongs to the monovalent cation:proton antiporter 2 (CPA2) transporter (TC 2.A.37) family.</text>
</comment>
<evidence type="ECO:0000256" key="3">
    <source>
        <dbReference type="ARBA" id="ARBA00022448"/>
    </source>
</evidence>
<name>A0AAU0MJ39_9MICO</name>
<feature type="transmembrane region" description="Helical" evidence="7">
    <location>
        <begin position="149"/>
        <end position="172"/>
    </location>
</feature>
<evidence type="ECO:0000259" key="8">
    <source>
        <dbReference type="Pfam" id="PF00999"/>
    </source>
</evidence>
<feature type="transmembrane region" description="Helical" evidence="7">
    <location>
        <begin position="57"/>
        <end position="79"/>
    </location>
</feature>
<feature type="transmembrane region" description="Helical" evidence="7">
    <location>
        <begin position="324"/>
        <end position="347"/>
    </location>
</feature>
<protein>
    <submittedName>
        <fullName evidence="9">Cation:proton antiporter</fullName>
    </submittedName>
</protein>
<dbReference type="RefSeq" id="WP_330171714.1">
    <property type="nucleotide sequence ID" value="NZ_CP137080.1"/>
</dbReference>
<keyword evidence="3" id="KW-0813">Transport</keyword>
<dbReference type="GO" id="GO:0016020">
    <property type="term" value="C:membrane"/>
    <property type="evidence" value="ECO:0007669"/>
    <property type="project" value="UniProtKB-SubCell"/>
</dbReference>
<dbReference type="Pfam" id="PF00999">
    <property type="entry name" value="Na_H_Exchanger"/>
    <property type="match status" value="1"/>
</dbReference>
<dbReference type="PANTHER" id="PTHR42751:SF6">
    <property type="entry name" value="CONSERVED INTEGRAL MEMBRANE TRANSPORT PROTEIN-RELATED"/>
    <property type="match status" value="1"/>
</dbReference>
<dbReference type="KEGG" id="mliy:RYJ27_05435"/>
<keyword evidence="4 7" id="KW-0812">Transmembrane</keyword>
<dbReference type="GO" id="GO:1902600">
    <property type="term" value="P:proton transmembrane transport"/>
    <property type="evidence" value="ECO:0007669"/>
    <property type="project" value="InterPro"/>
</dbReference>
<keyword evidence="10" id="KW-1185">Reference proteome</keyword>
<dbReference type="PANTHER" id="PTHR42751">
    <property type="entry name" value="SODIUM/HYDROGEN EXCHANGER FAMILY/TRKA DOMAIN PROTEIN"/>
    <property type="match status" value="1"/>
</dbReference>
<gene>
    <name evidence="9" type="ORF">RYJ27_05435</name>
</gene>
<dbReference type="InterPro" id="IPR038770">
    <property type="entry name" value="Na+/solute_symporter_sf"/>
</dbReference>
<feature type="transmembrane region" description="Helical" evidence="7">
    <location>
        <begin position="240"/>
        <end position="256"/>
    </location>
</feature>
<evidence type="ECO:0000313" key="9">
    <source>
        <dbReference type="EMBL" id="WOQ70639.1"/>
    </source>
</evidence>
<feature type="transmembrane region" description="Helical" evidence="7">
    <location>
        <begin position="268"/>
        <end position="285"/>
    </location>
</feature>
<feature type="transmembrane region" description="Helical" evidence="7">
    <location>
        <begin position="33"/>
        <end position="51"/>
    </location>
</feature>
<dbReference type="EMBL" id="CP137080">
    <property type="protein sequence ID" value="WOQ70639.1"/>
    <property type="molecule type" value="Genomic_DNA"/>
</dbReference>
<evidence type="ECO:0000256" key="2">
    <source>
        <dbReference type="ARBA" id="ARBA00005551"/>
    </source>
</evidence>
<evidence type="ECO:0000313" key="10">
    <source>
        <dbReference type="Proteomes" id="UP001329313"/>
    </source>
</evidence>
<accession>A0AAU0MJ39</accession>
<evidence type="ECO:0000256" key="1">
    <source>
        <dbReference type="ARBA" id="ARBA00004141"/>
    </source>
</evidence>
<feature type="transmembrane region" description="Helical" evidence="7">
    <location>
        <begin position="217"/>
        <end position="234"/>
    </location>
</feature>
<feature type="transmembrane region" description="Helical" evidence="7">
    <location>
        <begin position="91"/>
        <end position="110"/>
    </location>
</feature>
<evidence type="ECO:0000256" key="6">
    <source>
        <dbReference type="ARBA" id="ARBA00023136"/>
    </source>
</evidence>
<dbReference type="GO" id="GO:0015297">
    <property type="term" value="F:antiporter activity"/>
    <property type="evidence" value="ECO:0007669"/>
    <property type="project" value="InterPro"/>
</dbReference>
<evidence type="ECO:0000256" key="4">
    <source>
        <dbReference type="ARBA" id="ARBA00022692"/>
    </source>
</evidence>
<sequence length="406" mass="42016">MHDGALLFLEIGALLFGIALLGRLAGRIGISPIPLILLGGLAFGEGGILPISQGEEFIEVGAEIGVILLLVMLGLEYNAKELMGSLNRSRMAGGIDMALNAVPGAIAGFVLGWGPIGALVLAGITWISSSGVVAKLLQDLGRLPNRETPTILSILVIEDLAMAFYLPILTAVLVGMDLAGGTISVTIALAAVLVILWVALRHGPLVSKLVWSKRADVLLLSVLGLTLIVAGLAAEANVSAAVGAFLVGIAISGPAAEHATQVLTPLRDLFAAVFFLFFGLSTDPADLPPVLIPALILAVVTMGTKVLTGYLAARKAGIAEPGRWRAGFALTPRGEFSIVIAGLAVSAGADRSLAALATAYVLITIVVGPLLARIPDTARFDAWAKARQKARRMRQRAAAESRGETS</sequence>
<comment type="subcellular location">
    <subcellularLocation>
        <location evidence="1">Membrane</location>
        <topology evidence="1">Multi-pass membrane protein</topology>
    </subcellularLocation>
</comment>
<proteinExistence type="inferred from homology"/>
<feature type="transmembrane region" description="Helical" evidence="7">
    <location>
        <begin position="178"/>
        <end position="197"/>
    </location>
</feature>
<dbReference type="InterPro" id="IPR006153">
    <property type="entry name" value="Cation/H_exchanger_TM"/>
</dbReference>
<keyword evidence="6 7" id="KW-0472">Membrane</keyword>
<dbReference type="Gene3D" id="1.20.1530.20">
    <property type="match status" value="1"/>
</dbReference>
<feature type="domain" description="Cation/H+ exchanger transmembrane" evidence="8">
    <location>
        <begin position="18"/>
        <end position="371"/>
    </location>
</feature>
<feature type="transmembrane region" description="Helical" evidence="7">
    <location>
        <begin position="116"/>
        <end position="137"/>
    </location>
</feature>
<evidence type="ECO:0000256" key="5">
    <source>
        <dbReference type="ARBA" id="ARBA00022989"/>
    </source>
</evidence>
<dbReference type="AlphaFoldDB" id="A0AAU0MJ39"/>